<organism evidence="1 2">
    <name type="scientific">Stenotrophomonas maltophilia</name>
    <name type="common">Pseudomonas maltophilia</name>
    <name type="synonym">Xanthomonas maltophilia</name>
    <dbReference type="NCBI Taxonomy" id="40324"/>
    <lineage>
        <taxon>Bacteria</taxon>
        <taxon>Pseudomonadati</taxon>
        <taxon>Pseudomonadota</taxon>
        <taxon>Gammaproteobacteria</taxon>
        <taxon>Lysobacterales</taxon>
        <taxon>Lysobacteraceae</taxon>
        <taxon>Stenotrophomonas</taxon>
        <taxon>Stenotrophomonas maltophilia group</taxon>
    </lineage>
</organism>
<evidence type="ECO:0000313" key="2">
    <source>
        <dbReference type="Proteomes" id="UP000634179"/>
    </source>
</evidence>
<dbReference type="AlphaFoldDB" id="A0AA40Y7A2"/>
<dbReference type="RefSeq" id="WP_049404788.1">
    <property type="nucleotide sequence ID" value="NZ_JANKBX010000002.1"/>
</dbReference>
<protein>
    <submittedName>
        <fullName evidence="1">Uncharacterized protein</fullName>
    </submittedName>
</protein>
<evidence type="ECO:0000313" key="1">
    <source>
        <dbReference type="EMBL" id="MBH1790587.1"/>
    </source>
</evidence>
<comment type="caution">
    <text evidence="1">The sequence shown here is derived from an EMBL/GenBank/DDBJ whole genome shotgun (WGS) entry which is preliminary data.</text>
</comment>
<name>A0AA40Y7A2_STEMA</name>
<dbReference type="EMBL" id="JADUOV010000007">
    <property type="protein sequence ID" value="MBH1790587.1"/>
    <property type="molecule type" value="Genomic_DNA"/>
</dbReference>
<reference evidence="1" key="1">
    <citation type="submission" date="2020-11" db="EMBL/GenBank/DDBJ databases">
        <title>Enhanced detection system for hospital associated transmission using whole genome sequencing surveillance.</title>
        <authorList>
            <person name="Harrison L.H."/>
            <person name="Van Tyne D."/>
            <person name="Marsh J.W."/>
            <person name="Griffith M.P."/>
            <person name="Snyder D.J."/>
            <person name="Cooper V.S."/>
            <person name="Mustapha M."/>
        </authorList>
    </citation>
    <scope>NUCLEOTIDE SEQUENCE</scope>
    <source>
        <strain evidence="1">STEN00053</strain>
    </source>
</reference>
<sequence>MNASDKKSQGEELVARLLTPQETDAVAGGGFETYAQNTGGYCKFDQKSGGYDQKCETPSFS</sequence>
<proteinExistence type="predicted"/>
<dbReference type="Proteomes" id="UP000634179">
    <property type="component" value="Unassembled WGS sequence"/>
</dbReference>
<gene>
    <name evidence="1" type="ORF">I5V89_11955</name>
</gene>
<accession>A0AA40Y7A2</accession>